<evidence type="ECO:0000313" key="2">
    <source>
        <dbReference type="EMBL" id="CAF1486618.1"/>
    </source>
</evidence>
<protein>
    <recommendedName>
        <fullName evidence="1">Mos1 transposase HTH domain-containing protein</fullName>
    </recommendedName>
</protein>
<dbReference type="AlphaFoldDB" id="A0A819ZFC6"/>
<evidence type="ECO:0000259" key="1">
    <source>
        <dbReference type="Pfam" id="PF17906"/>
    </source>
</evidence>
<dbReference type="Gene3D" id="1.10.10.1450">
    <property type="match status" value="1"/>
</dbReference>
<evidence type="ECO:0000313" key="3">
    <source>
        <dbReference type="EMBL" id="CAF4173369.1"/>
    </source>
</evidence>
<accession>A0A819ZFC6</accession>
<dbReference type="EMBL" id="CAJNOO010008858">
    <property type="protein sequence ID" value="CAF1486618.1"/>
    <property type="molecule type" value="Genomic_DNA"/>
</dbReference>
<comment type="caution">
    <text evidence="3">The sequence shown here is derived from an EMBL/GenBank/DDBJ whole genome shotgun (WGS) entry which is preliminary data.</text>
</comment>
<sequence length="72" mass="8217">MDKLRIRSCIKTHWLLGLTATQVHDELTAGYRPDAVAYSTVTHWVYRFSIQEEKSKVIAHPSYLPGPSPSDF</sequence>
<dbReference type="EMBL" id="CAJOAX010017440">
    <property type="protein sequence ID" value="CAF4173369.1"/>
    <property type="molecule type" value="Genomic_DNA"/>
</dbReference>
<gene>
    <name evidence="3" type="ORF">OTI717_LOCUS37316</name>
    <name evidence="2" type="ORF">RFH988_LOCUS38225</name>
</gene>
<organism evidence="3 4">
    <name type="scientific">Rotaria sordida</name>
    <dbReference type="NCBI Taxonomy" id="392033"/>
    <lineage>
        <taxon>Eukaryota</taxon>
        <taxon>Metazoa</taxon>
        <taxon>Spiralia</taxon>
        <taxon>Gnathifera</taxon>
        <taxon>Rotifera</taxon>
        <taxon>Eurotatoria</taxon>
        <taxon>Bdelloidea</taxon>
        <taxon>Philodinida</taxon>
        <taxon>Philodinidae</taxon>
        <taxon>Rotaria</taxon>
    </lineage>
</organism>
<reference evidence="3" key="1">
    <citation type="submission" date="2021-02" db="EMBL/GenBank/DDBJ databases">
        <authorList>
            <person name="Nowell W R."/>
        </authorList>
    </citation>
    <scope>NUCLEOTIDE SEQUENCE</scope>
</reference>
<feature type="domain" description="Mos1 transposase HTH" evidence="1">
    <location>
        <begin position="5"/>
        <end position="49"/>
    </location>
</feature>
<evidence type="ECO:0000313" key="4">
    <source>
        <dbReference type="Proteomes" id="UP000663823"/>
    </source>
</evidence>
<name>A0A819ZFC6_9BILA</name>
<dbReference type="InterPro" id="IPR041426">
    <property type="entry name" value="Mos1_HTH"/>
</dbReference>
<dbReference type="Proteomes" id="UP000663823">
    <property type="component" value="Unassembled WGS sequence"/>
</dbReference>
<proteinExistence type="predicted"/>
<dbReference type="Pfam" id="PF17906">
    <property type="entry name" value="HTH_48"/>
    <property type="match status" value="1"/>
</dbReference>
<dbReference type="Proteomes" id="UP000663882">
    <property type="component" value="Unassembled WGS sequence"/>
</dbReference>